<dbReference type="Gene3D" id="3.30.70.20">
    <property type="match status" value="1"/>
</dbReference>
<dbReference type="RefSeq" id="WP_252673697.1">
    <property type="nucleotide sequence ID" value="NZ_CP099547.1"/>
</dbReference>
<feature type="domain" description="Divergent 4Fe-4S mono-cluster" evidence="1">
    <location>
        <begin position="6"/>
        <end position="69"/>
    </location>
</feature>
<evidence type="ECO:0000313" key="2">
    <source>
        <dbReference type="EMBL" id="USR79838.1"/>
    </source>
</evidence>
<evidence type="ECO:0000259" key="1">
    <source>
        <dbReference type="Pfam" id="PF06902"/>
    </source>
</evidence>
<name>A0ABY5AKV1_9ACTO</name>
<reference evidence="2" key="1">
    <citation type="submission" date="2022-06" db="EMBL/GenBank/DDBJ databases">
        <title>Complete Genome Sequence of Arcanobacterium pinnipediorum strain DSM 28752 isolated from a harbour seal.</title>
        <authorList>
            <person name="Borowiak M."/>
            <person name="Kreitlow A."/>
            <person name="Alssahen M."/>
            <person name="Malorny B."/>
            <person name="Laemmler C."/>
            <person name="Prenger-Berninghoff E."/>
            <person name="Siebert U."/>
            <person name="Ploetz M."/>
            <person name="Abdulmawjood A."/>
        </authorList>
    </citation>
    <scope>NUCLEOTIDE SEQUENCE</scope>
    <source>
        <strain evidence="2">DSM 28752</strain>
    </source>
</reference>
<proteinExistence type="predicted"/>
<dbReference type="EMBL" id="CP099547">
    <property type="protein sequence ID" value="USR79838.1"/>
    <property type="molecule type" value="Genomic_DNA"/>
</dbReference>
<dbReference type="Proteomes" id="UP001056109">
    <property type="component" value="Chromosome"/>
</dbReference>
<gene>
    <name evidence="2" type="ORF">NG665_02310</name>
</gene>
<evidence type="ECO:0000313" key="3">
    <source>
        <dbReference type="Proteomes" id="UP001056109"/>
    </source>
</evidence>
<keyword evidence="3" id="KW-1185">Reference proteome</keyword>
<dbReference type="Pfam" id="PF06902">
    <property type="entry name" value="Fer4_19"/>
    <property type="match status" value="1"/>
</dbReference>
<protein>
    <submittedName>
        <fullName evidence="2">(4Fe-4S)-binding protein</fullName>
    </submittedName>
</protein>
<organism evidence="2 3">
    <name type="scientific">Arcanobacterium pinnipediorum</name>
    <dbReference type="NCBI Taxonomy" id="1503041"/>
    <lineage>
        <taxon>Bacteria</taxon>
        <taxon>Bacillati</taxon>
        <taxon>Actinomycetota</taxon>
        <taxon>Actinomycetes</taxon>
        <taxon>Actinomycetales</taxon>
        <taxon>Actinomycetaceae</taxon>
        <taxon>Arcanobacterium</taxon>
    </lineage>
</organism>
<sequence>MTRKLYNGTLTDVSFDREICEHAGECVRGMPSVFNVNARPWINQSGVTTAQDAHHLADVIARCPSGALILERLEVA</sequence>
<accession>A0ABY5AKV1</accession>
<dbReference type="InterPro" id="IPR010693">
    <property type="entry name" value="Divergent_4Fe-4S_mono-cluster"/>
</dbReference>